<sequence>MSFHNHYEWKIGNDRSNRAQVNSNQKDVERLSTSFFVTNFPRDMIEKDLWRLFDEYAKVVDVYIARKISKLGKKFAFVHFLKIADEKRLESKLVGIWVGNFHLFVSMARFNMDQKSPKPSGNIHKKDYGPKQSANMQGTEQVHRSSYVDILHRGNGERNQVNTKASKTINLVAGDFMAMDDSSRIILCKVRYAYIIPQLYSLCNVEGFVEVNIKFIGGRWVWFQFLSTASCVQFKQHEGMMKYFQEVVPVNKSFVVKERGVWLEIQGLPLSAWSIIAYKKIARIYGQVLFDGEDLDEQLSSGKKIIQNPCSGDSNVGSGNKKSDGCEENEGESQRLDTELSEGEEEDSNGERADVDIYNDELEQFLPEDPIIYNDKFSGIKEAIGEDVSSEEEFCNKETGGFVNSKKMDSNVVPNNKVDMNEGGSADEVGATREPVDVDDKGDRPFSRGVNVKDTGSAGSQKDSFGEGDSFPGC</sequence>
<dbReference type="PANTHER" id="PTHR23147">
    <property type="entry name" value="SERINE/ARGININE RICH SPLICING FACTOR"/>
    <property type="match status" value="1"/>
</dbReference>
<dbReference type="EMBL" id="CAKMRJ010000002">
    <property type="protein sequence ID" value="CAH1416222.1"/>
    <property type="molecule type" value="Genomic_DNA"/>
</dbReference>
<evidence type="ECO:0000259" key="6">
    <source>
        <dbReference type="PROSITE" id="PS50102"/>
    </source>
</evidence>
<reference evidence="7 8" key="1">
    <citation type="submission" date="2022-01" db="EMBL/GenBank/DDBJ databases">
        <authorList>
            <person name="Xiong W."/>
            <person name="Schranz E."/>
        </authorList>
    </citation>
    <scope>NUCLEOTIDE SEQUENCE [LARGE SCALE GENOMIC DNA]</scope>
</reference>
<dbReference type="GO" id="GO:0006397">
    <property type="term" value="P:mRNA processing"/>
    <property type="evidence" value="ECO:0007669"/>
    <property type="project" value="UniProtKB-KW"/>
</dbReference>
<keyword evidence="4" id="KW-0694">RNA-binding</keyword>
<dbReference type="PROSITE" id="PS50102">
    <property type="entry name" value="RRM"/>
    <property type="match status" value="1"/>
</dbReference>
<keyword evidence="8" id="KW-1185">Reference proteome</keyword>
<dbReference type="Pfam" id="PF00076">
    <property type="entry name" value="RRM_1"/>
    <property type="match status" value="1"/>
</dbReference>
<keyword evidence="1" id="KW-0507">mRNA processing</keyword>
<dbReference type="AlphaFoldDB" id="A0AAU9LRK5"/>
<dbReference type="Proteomes" id="UP001157418">
    <property type="component" value="Unassembled WGS sequence"/>
</dbReference>
<evidence type="ECO:0000256" key="4">
    <source>
        <dbReference type="PROSITE-ProRule" id="PRU00176"/>
    </source>
</evidence>
<organism evidence="7 8">
    <name type="scientific">Lactuca virosa</name>
    <dbReference type="NCBI Taxonomy" id="75947"/>
    <lineage>
        <taxon>Eukaryota</taxon>
        <taxon>Viridiplantae</taxon>
        <taxon>Streptophyta</taxon>
        <taxon>Embryophyta</taxon>
        <taxon>Tracheophyta</taxon>
        <taxon>Spermatophyta</taxon>
        <taxon>Magnoliopsida</taxon>
        <taxon>eudicotyledons</taxon>
        <taxon>Gunneridae</taxon>
        <taxon>Pentapetalae</taxon>
        <taxon>asterids</taxon>
        <taxon>campanulids</taxon>
        <taxon>Asterales</taxon>
        <taxon>Asteraceae</taxon>
        <taxon>Cichorioideae</taxon>
        <taxon>Cichorieae</taxon>
        <taxon>Lactucinae</taxon>
        <taxon>Lactuca</taxon>
    </lineage>
</organism>
<evidence type="ECO:0000313" key="7">
    <source>
        <dbReference type="EMBL" id="CAH1416222.1"/>
    </source>
</evidence>
<dbReference type="GO" id="GO:0008380">
    <property type="term" value="P:RNA splicing"/>
    <property type="evidence" value="ECO:0007669"/>
    <property type="project" value="UniProtKB-KW"/>
</dbReference>
<proteinExistence type="predicted"/>
<evidence type="ECO:0000256" key="5">
    <source>
        <dbReference type="SAM" id="MobiDB-lite"/>
    </source>
</evidence>
<dbReference type="SUPFAM" id="SSF54928">
    <property type="entry name" value="RNA-binding domain, RBD"/>
    <property type="match status" value="1"/>
</dbReference>
<gene>
    <name evidence="7" type="ORF">LVIROSA_LOCUS4003</name>
</gene>
<comment type="caution">
    <text evidence="7">The sequence shown here is derived from an EMBL/GenBank/DDBJ whole genome shotgun (WGS) entry which is preliminary data.</text>
</comment>
<dbReference type="InterPro" id="IPR035979">
    <property type="entry name" value="RBD_domain_sf"/>
</dbReference>
<evidence type="ECO:0000313" key="8">
    <source>
        <dbReference type="Proteomes" id="UP001157418"/>
    </source>
</evidence>
<feature type="domain" description="RRM" evidence="6">
    <location>
        <begin position="33"/>
        <end position="110"/>
    </location>
</feature>
<keyword evidence="3" id="KW-0508">mRNA splicing</keyword>
<dbReference type="GO" id="GO:0005681">
    <property type="term" value="C:spliceosomal complex"/>
    <property type="evidence" value="ECO:0007669"/>
    <property type="project" value="UniProtKB-KW"/>
</dbReference>
<feature type="compositionally biased region" description="Acidic residues" evidence="5">
    <location>
        <begin position="339"/>
        <end position="348"/>
    </location>
</feature>
<evidence type="ECO:0000256" key="1">
    <source>
        <dbReference type="ARBA" id="ARBA00022664"/>
    </source>
</evidence>
<name>A0AAU9LRK5_9ASTR</name>
<protein>
    <recommendedName>
        <fullName evidence="6">RRM domain-containing protein</fullName>
    </recommendedName>
</protein>
<dbReference type="InterPro" id="IPR012677">
    <property type="entry name" value="Nucleotide-bd_a/b_plait_sf"/>
</dbReference>
<feature type="compositionally biased region" description="Basic and acidic residues" evidence="5">
    <location>
        <begin position="430"/>
        <end position="446"/>
    </location>
</feature>
<evidence type="ECO:0000256" key="2">
    <source>
        <dbReference type="ARBA" id="ARBA00022728"/>
    </source>
</evidence>
<dbReference type="InterPro" id="IPR050907">
    <property type="entry name" value="SRSF"/>
</dbReference>
<evidence type="ECO:0000256" key="3">
    <source>
        <dbReference type="ARBA" id="ARBA00023187"/>
    </source>
</evidence>
<feature type="region of interest" description="Disordered" evidence="5">
    <location>
        <begin position="400"/>
        <end position="474"/>
    </location>
</feature>
<dbReference type="GO" id="GO:0003723">
    <property type="term" value="F:RNA binding"/>
    <property type="evidence" value="ECO:0007669"/>
    <property type="project" value="UniProtKB-UniRule"/>
</dbReference>
<feature type="compositionally biased region" description="Polar residues" evidence="5">
    <location>
        <begin position="310"/>
        <end position="320"/>
    </location>
</feature>
<dbReference type="SMART" id="SM00360">
    <property type="entry name" value="RRM"/>
    <property type="match status" value="1"/>
</dbReference>
<feature type="region of interest" description="Disordered" evidence="5">
    <location>
        <begin position="310"/>
        <end position="354"/>
    </location>
</feature>
<keyword evidence="2" id="KW-0747">Spliceosome</keyword>
<dbReference type="Gene3D" id="3.30.70.330">
    <property type="match status" value="1"/>
</dbReference>
<dbReference type="CDD" id="cd00590">
    <property type="entry name" value="RRM_SF"/>
    <property type="match status" value="1"/>
</dbReference>
<accession>A0AAU9LRK5</accession>
<dbReference type="InterPro" id="IPR000504">
    <property type="entry name" value="RRM_dom"/>
</dbReference>